<accession>A0A371EH41</accession>
<name>A0A371EH41_MUCPR</name>
<feature type="non-terminal residue" evidence="1">
    <location>
        <position position="1"/>
    </location>
</feature>
<gene>
    <name evidence="1" type="ORF">CR513_55991</name>
</gene>
<dbReference type="OrthoDB" id="1740797at2759"/>
<evidence type="ECO:0000313" key="1">
    <source>
        <dbReference type="EMBL" id="RDX65357.1"/>
    </source>
</evidence>
<comment type="caution">
    <text evidence="1">The sequence shown here is derived from an EMBL/GenBank/DDBJ whole genome shotgun (WGS) entry which is preliminary data.</text>
</comment>
<protein>
    <submittedName>
        <fullName evidence="1">Uncharacterized protein</fullName>
    </submittedName>
</protein>
<keyword evidence="2" id="KW-1185">Reference proteome</keyword>
<dbReference type="Proteomes" id="UP000257109">
    <property type="component" value="Unassembled WGS sequence"/>
</dbReference>
<sequence length="131" mass="14976">MIVLHSACSCTITKRDNTIVFHSARLCKPTKETRFALYKRVQLGTCEGKIKKKSINEAYGIIKDVISNTYHYSSRDRHVARRLAKVYQEHAHFILPPHPTCGQCETPSHEGKNCQMGNFFTKAFEEANFIS</sequence>
<reference evidence="1" key="1">
    <citation type="submission" date="2018-05" db="EMBL/GenBank/DDBJ databases">
        <title>Draft genome of Mucuna pruriens seed.</title>
        <authorList>
            <person name="Nnadi N.E."/>
            <person name="Vos R."/>
            <person name="Hasami M.H."/>
            <person name="Devisetty U.K."/>
            <person name="Aguiy J.C."/>
        </authorList>
    </citation>
    <scope>NUCLEOTIDE SEQUENCE [LARGE SCALE GENOMIC DNA]</scope>
    <source>
        <strain evidence="1">JCA_2017</strain>
    </source>
</reference>
<proteinExistence type="predicted"/>
<organism evidence="1 2">
    <name type="scientific">Mucuna pruriens</name>
    <name type="common">Velvet bean</name>
    <name type="synonym">Dolichos pruriens</name>
    <dbReference type="NCBI Taxonomy" id="157652"/>
    <lineage>
        <taxon>Eukaryota</taxon>
        <taxon>Viridiplantae</taxon>
        <taxon>Streptophyta</taxon>
        <taxon>Embryophyta</taxon>
        <taxon>Tracheophyta</taxon>
        <taxon>Spermatophyta</taxon>
        <taxon>Magnoliopsida</taxon>
        <taxon>eudicotyledons</taxon>
        <taxon>Gunneridae</taxon>
        <taxon>Pentapetalae</taxon>
        <taxon>rosids</taxon>
        <taxon>fabids</taxon>
        <taxon>Fabales</taxon>
        <taxon>Fabaceae</taxon>
        <taxon>Papilionoideae</taxon>
        <taxon>50 kb inversion clade</taxon>
        <taxon>NPAAA clade</taxon>
        <taxon>indigoferoid/millettioid clade</taxon>
        <taxon>Phaseoleae</taxon>
        <taxon>Mucuna</taxon>
    </lineage>
</organism>
<dbReference type="EMBL" id="QJKJ01013946">
    <property type="protein sequence ID" value="RDX65357.1"/>
    <property type="molecule type" value="Genomic_DNA"/>
</dbReference>
<dbReference type="AlphaFoldDB" id="A0A371EH41"/>
<evidence type="ECO:0000313" key="2">
    <source>
        <dbReference type="Proteomes" id="UP000257109"/>
    </source>
</evidence>